<evidence type="ECO:0000259" key="7">
    <source>
        <dbReference type="SMART" id="SM00905"/>
    </source>
</evidence>
<dbReference type="Gene3D" id="3.30.1130.10">
    <property type="match status" value="1"/>
</dbReference>
<comment type="pathway">
    <text evidence="2 6">Cofactor biosynthesis; tetrahydrofolate biosynthesis; 2-amino-4-hydroxy-6-hydroxymethyl-7,8-dihydropteridine diphosphate from 7,8-dihydroneopterin triphosphate: step 3/4.</text>
</comment>
<dbReference type="GO" id="GO:0005737">
    <property type="term" value="C:cytoplasm"/>
    <property type="evidence" value="ECO:0007669"/>
    <property type="project" value="TreeGrafter"/>
</dbReference>
<dbReference type="UniPathway" id="UPA00077">
    <property type="reaction ID" value="UER00154"/>
</dbReference>
<dbReference type="NCBIfam" id="TIGR00525">
    <property type="entry name" value="folB"/>
    <property type="match status" value="1"/>
</dbReference>
<dbReference type="GO" id="GO:0004150">
    <property type="term" value="F:dihydroneopterin aldolase activity"/>
    <property type="evidence" value="ECO:0007669"/>
    <property type="project" value="UniProtKB-UniRule"/>
</dbReference>
<dbReference type="Proteomes" id="UP000825051">
    <property type="component" value="Chromosome"/>
</dbReference>
<dbReference type="CDD" id="cd00534">
    <property type="entry name" value="DHNA_DHNTPE"/>
    <property type="match status" value="1"/>
</dbReference>
<dbReference type="Pfam" id="PF02152">
    <property type="entry name" value="FolB"/>
    <property type="match status" value="1"/>
</dbReference>
<keyword evidence="9" id="KW-1185">Reference proteome</keyword>
<feature type="domain" description="Dihydroneopterin aldolase/epimerase" evidence="7">
    <location>
        <begin position="4"/>
        <end position="117"/>
    </location>
</feature>
<protein>
    <recommendedName>
        <fullName evidence="6">7,8-dihydroneopterin aldolase</fullName>
        <ecNumber evidence="6">4.1.2.25</ecNumber>
    </recommendedName>
</protein>
<organism evidence="8 9">
    <name type="scientific">Horticoccus luteus</name>
    <dbReference type="NCBI Taxonomy" id="2862869"/>
    <lineage>
        <taxon>Bacteria</taxon>
        <taxon>Pseudomonadati</taxon>
        <taxon>Verrucomicrobiota</taxon>
        <taxon>Opitutia</taxon>
        <taxon>Opitutales</taxon>
        <taxon>Opitutaceae</taxon>
        <taxon>Horticoccus</taxon>
    </lineage>
</organism>
<evidence type="ECO:0000256" key="3">
    <source>
        <dbReference type="ARBA" id="ARBA00005708"/>
    </source>
</evidence>
<comment type="function">
    <text evidence="6">Catalyzes the conversion of 7,8-dihydroneopterin to 6-hydroxymethyl-7,8-dihydropterin.</text>
</comment>
<reference evidence="8" key="1">
    <citation type="submission" date="2021-08" db="EMBL/GenBank/DDBJ databases">
        <title>Genome of a novel bacterium of the phylum Verrucomicrobia, Oleiharenicola sp. KSB-15.</title>
        <authorList>
            <person name="Chung J.-H."/>
            <person name="Ahn J.-H."/>
            <person name="Yoon Y."/>
            <person name="Kim D.-Y."/>
            <person name="An S.-H."/>
            <person name="Park I."/>
            <person name="Yeon J."/>
        </authorList>
    </citation>
    <scope>NUCLEOTIDE SEQUENCE</scope>
    <source>
        <strain evidence="8">KSB-15</strain>
    </source>
</reference>
<sequence length="124" mass="13704">MDKLILRELHFIARHGVLPIEHENSQHFSATLELELPLAAAGQHDRLDETIDYCAVQAVVRQIIEGSHRKLIETLAESVAAALLQAFPLLVAVTVEILKPRPPVDFQFAGVAVRIRRARPSAAS</sequence>
<evidence type="ECO:0000256" key="5">
    <source>
        <dbReference type="ARBA" id="ARBA00023239"/>
    </source>
</evidence>
<dbReference type="KEGG" id="ole:K0B96_14580"/>
<proteinExistence type="inferred from homology"/>
<dbReference type="InterPro" id="IPR043133">
    <property type="entry name" value="GTP-CH-I_C/QueF"/>
</dbReference>
<keyword evidence="5 6" id="KW-0456">Lyase</keyword>
<evidence type="ECO:0000256" key="1">
    <source>
        <dbReference type="ARBA" id="ARBA00001353"/>
    </source>
</evidence>
<name>A0A8F9TT05_9BACT</name>
<keyword evidence="4 6" id="KW-0289">Folate biosynthesis</keyword>
<comment type="catalytic activity">
    <reaction evidence="1 6">
        <text>7,8-dihydroneopterin = 6-hydroxymethyl-7,8-dihydropterin + glycolaldehyde</text>
        <dbReference type="Rhea" id="RHEA:10540"/>
        <dbReference type="ChEBI" id="CHEBI:17001"/>
        <dbReference type="ChEBI" id="CHEBI:17071"/>
        <dbReference type="ChEBI" id="CHEBI:44841"/>
        <dbReference type="EC" id="4.1.2.25"/>
    </reaction>
</comment>
<evidence type="ECO:0000313" key="9">
    <source>
        <dbReference type="Proteomes" id="UP000825051"/>
    </source>
</evidence>
<dbReference type="SUPFAM" id="SSF55620">
    <property type="entry name" value="Tetrahydrobiopterin biosynthesis enzymes-like"/>
    <property type="match status" value="1"/>
</dbReference>
<dbReference type="AlphaFoldDB" id="A0A8F9TT05"/>
<accession>A0A8F9TT05</accession>
<dbReference type="EC" id="4.1.2.25" evidence="6"/>
<evidence type="ECO:0000256" key="2">
    <source>
        <dbReference type="ARBA" id="ARBA00005013"/>
    </source>
</evidence>
<evidence type="ECO:0000256" key="4">
    <source>
        <dbReference type="ARBA" id="ARBA00022909"/>
    </source>
</evidence>
<dbReference type="EMBL" id="CP080507">
    <property type="protein sequence ID" value="QYM78511.1"/>
    <property type="molecule type" value="Genomic_DNA"/>
</dbReference>
<dbReference type="InterPro" id="IPR006157">
    <property type="entry name" value="FolB_dom"/>
</dbReference>
<comment type="similarity">
    <text evidence="3 6">Belongs to the DHNA family.</text>
</comment>
<evidence type="ECO:0000256" key="6">
    <source>
        <dbReference type="RuleBase" id="RU362079"/>
    </source>
</evidence>
<dbReference type="PANTHER" id="PTHR42844">
    <property type="entry name" value="DIHYDRONEOPTERIN ALDOLASE 1-RELATED"/>
    <property type="match status" value="1"/>
</dbReference>
<dbReference type="GO" id="GO:0046654">
    <property type="term" value="P:tetrahydrofolate biosynthetic process"/>
    <property type="evidence" value="ECO:0007669"/>
    <property type="project" value="UniProtKB-UniRule"/>
</dbReference>
<dbReference type="PANTHER" id="PTHR42844:SF1">
    <property type="entry name" value="DIHYDRONEOPTERIN ALDOLASE 1-RELATED"/>
    <property type="match status" value="1"/>
</dbReference>
<dbReference type="RefSeq" id="WP_220161615.1">
    <property type="nucleotide sequence ID" value="NZ_CP080507.1"/>
</dbReference>
<evidence type="ECO:0000313" key="8">
    <source>
        <dbReference type="EMBL" id="QYM78511.1"/>
    </source>
</evidence>
<dbReference type="SMART" id="SM00905">
    <property type="entry name" value="FolB"/>
    <property type="match status" value="1"/>
</dbReference>
<dbReference type="NCBIfam" id="TIGR00526">
    <property type="entry name" value="folB_dom"/>
    <property type="match status" value="1"/>
</dbReference>
<dbReference type="GO" id="GO:0046656">
    <property type="term" value="P:folic acid biosynthetic process"/>
    <property type="evidence" value="ECO:0007669"/>
    <property type="project" value="UniProtKB-UniRule"/>
</dbReference>
<gene>
    <name evidence="8" type="primary">folB</name>
    <name evidence="8" type="ORF">K0B96_14580</name>
</gene>
<dbReference type="InterPro" id="IPR006156">
    <property type="entry name" value="Dihydroneopterin_aldolase"/>
</dbReference>